<gene>
    <name evidence="1" type="ORF">O181_029237</name>
</gene>
<keyword evidence="2" id="KW-1185">Reference proteome</keyword>
<sequence length="102" mass="12253">MQGQEDISDVERLHKIMLEMQQELLELLKNKGKEKSQVLLQKTAQWKKLQAYQELLDKKGHHHHFQGPWPHQHHSLHKDQILCQKGLILMHRLQAHYNRKSQ</sequence>
<organism evidence="1 2">
    <name type="scientific">Austropuccinia psidii MF-1</name>
    <dbReference type="NCBI Taxonomy" id="1389203"/>
    <lineage>
        <taxon>Eukaryota</taxon>
        <taxon>Fungi</taxon>
        <taxon>Dikarya</taxon>
        <taxon>Basidiomycota</taxon>
        <taxon>Pucciniomycotina</taxon>
        <taxon>Pucciniomycetes</taxon>
        <taxon>Pucciniales</taxon>
        <taxon>Sphaerophragmiaceae</taxon>
        <taxon>Austropuccinia</taxon>
    </lineage>
</organism>
<reference evidence="1" key="1">
    <citation type="submission" date="2021-03" db="EMBL/GenBank/DDBJ databases">
        <title>Draft genome sequence of rust myrtle Austropuccinia psidii MF-1, a brazilian biotype.</title>
        <authorList>
            <person name="Quecine M.C."/>
            <person name="Pachon D.M.R."/>
            <person name="Bonatelli M.L."/>
            <person name="Correr F.H."/>
            <person name="Franceschini L.M."/>
            <person name="Leite T.F."/>
            <person name="Margarido G.R.A."/>
            <person name="Almeida C.A."/>
            <person name="Ferrarezi J.A."/>
            <person name="Labate C.A."/>
        </authorList>
    </citation>
    <scope>NUCLEOTIDE SEQUENCE</scope>
    <source>
        <strain evidence="1">MF-1</strain>
    </source>
</reference>
<dbReference type="EMBL" id="AVOT02010115">
    <property type="protein sequence ID" value="MBW0489522.1"/>
    <property type="molecule type" value="Genomic_DNA"/>
</dbReference>
<dbReference type="AlphaFoldDB" id="A0A9Q3H3C2"/>
<accession>A0A9Q3H3C2</accession>
<protein>
    <submittedName>
        <fullName evidence="1">Uncharacterized protein</fullName>
    </submittedName>
</protein>
<name>A0A9Q3H3C2_9BASI</name>
<proteinExistence type="predicted"/>
<evidence type="ECO:0000313" key="2">
    <source>
        <dbReference type="Proteomes" id="UP000765509"/>
    </source>
</evidence>
<evidence type="ECO:0000313" key="1">
    <source>
        <dbReference type="EMBL" id="MBW0489522.1"/>
    </source>
</evidence>
<comment type="caution">
    <text evidence="1">The sequence shown here is derived from an EMBL/GenBank/DDBJ whole genome shotgun (WGS) entry which is preliminary data.</text>
</comment>
<dbReference type="Proteomes" id="UP000765509">
    <property type="component" value="Unassembled WGS sequence"/>
</dbReference>